<dbReference type="eggNOG" id="COG4988">
    <property type="taxonomic scope" value="Bacteria"/>
</dbReference>
<dbReference type="AlphaFoldDB" id="A0A084E952"/>
<evidence type="ECO:0000256" key="1">
    <source>
        <dbReference type="ARBA" id="ARBA00004651"/>
    </source>
</evidence>
<dbReference type="InterPro" id="IPR036640">
    <property type="entry name" value="ABC1_TM_sf"/>
</dbReference>
<comment type="subcellular location">
    <subcellularLocation>
        <location evidence="1">Cell membrane</location>
        <topology evidence="1">Multi-pass membrane protein</topology>
    </subcellularLocation>
</comment>
<keyword evidence="2 7" id="KW-0812">Transmembrane</keyword>
<dbReference type="InterPro" id="IPR011527">
    <property type="entry name" value="ABC1_TM_dom"/>
</dbReference>
<evidence type="ECO:0000256" key="3">
    <source>
        <dbReference type="ARBA" id="ARBA00022741"/>
    </source>
</evidence>
<feature type="transmembrane region" description="Helical" evidence="7">
    <location>
        <begin position="33"/>
        <end position="52"/>
    </location>
</feature>
<dbReference type="PROSITE" id="PS00211">
    <property type="entry name" value="ABC_TRANSPORTER_1"/>
    <property type="match status" value="1"/>
</dbReference>
<organism evidence="10 11">
    <name type="scientific">Sphingobium yanoikuyae</name>
    <name type="common">Sphingomonas yanoikuyae</name>
    <dbReference type="NCBI Taxonomy" id="13690"/>
    <lineage>
        <taxon>Bacteria</taxon>
        <taxon>Pseudomonadati</taxon>
        <taxon>Pseudomonadota</taxon>
        <taxon>Alphaproteobacteria</taxon>
        <taxon>Sphingomonadales</taxon>
        <taxon>Sphingomonadaceae</taxon>
        <taxon>Sphingobium</taxon>
    </lineage>
</organism>
<dbReference type="InterPro" id="IPR003593">
    <property type="entry name" value="AAA+_ATPase"/>
</dbReference>
<feature type="transmembrane region" description="Helical" evidence="7">
    <location>
        <begin position="115"/>
        <end position="145"/>
    </location>
</feature>
<sequence>MGWVIDIIGAALFAAGLAQGVSALANGVAIGWLPPLLLLAGGLVRAAGLMLAHVQAIRSAQRIVAARRSALLPRLLGGRLARPLLAGENATLAIDHLAAIEAHGARFLPIRKAAVLGPLLVAAIVATASWVCAAIMLATLIPFAFGMVLAGTAARAAAERQLAALAELSGLFVDRLRALPLIRHHGAQARISRQVAGAAQEVATRTGVVLRVAFLSGAVLEFFAALSVALVAVYCGFALLGLLPFPAPEALDLRAALFALALAPEFYLPMRRLAAAYHDKQMGEAADKAIAAALPDVEAAPRPASAPFDGLHLKDLRIGIGSGIGPVSLTLKPHDLIALTGPTGSGKTSMLAAIAGQIDPASGELSPVDPARIAWAAQRPLLLPGSLADNIALARPDADRAEIAQVAARVGLTPMLAARPEGLDLAIDHQGAGLSGGERRRIGLARAILSERPVLLCDEPTADLDAESAADIIALLVALSTERAILVATHDHRLTAAARMEVML</sequence>
<dbReference type="SMART" id="SM00382">
    <property type="entry name" value="AAA"/>
    <property type="match status" value="1"/>
</dbReference>
<evidence type="ECO:0000256" key="5">
    <source>
        <dbReference type="ARBA" id="ARBA00022989"/>
    </source>
</evidence>
<evidence type="ECO:0000256" key="4">
    <source>
        <dbReference type="ARBA" id="ARBA00022840"/>
    </source>
</evidence>
<dbReference type="SUPFAM" id="SSF90123">
    <property type="entry name" value="ABC transporter transmembrane region"/>
    <property type="match status" value="1"/>
</dbReference>
<feature type="transmembrane region" description="Helical" evidence="7">
    <location>
        <begin position="222"/>
        <end position="245"/>
    </location>
</feature>
<dbReference type="InterPro" id="IPR027417">
    <property type="entry name" value="P-loop_NTPase"/>
</dbReference>
<dbReference type="SUPFAM" id="SSF52540">
    <property type="entry name" value="P-loop containing nucleoside triphosphate hydrolases"/>
    <property type="match status" value="1"/>
</dbReference>
<evidence type="ECO:0000256" key="6">
    <source>
        <dbReference type="ARBA" id="ARBA00023136"/>
    </source>
</evidence>
<dbReference type="PATRIC" id="fig|13690.10.peg.4993"/>
<dbReference type="PROSITE" id="PS50929">
    <property type="entry name" value="ABC_TM1F"/>
    <property type="match status" value="1"/>
</dbReference>
<dbReference type="PROSITE" id="PS50893">
    <property type="entry name" value="ABC_TRANSPORTER_2"/>
    <property type="match status" value="1"/>
</dbReference>
<comment type="caution">
    <text evidence="10">The sequence shown here is derived from an EMBL/GenBank/DDBJ whole genome shotgun (WGS) entry which is preliminary data.</text>
</comment>
<dbReference type="GO" id="GO:0034040">
    <property type="term" value="F:ATPase-coupled lipid transmembrane transporter activity"/>
    <property type="evidence" value="ECO:0007669"/>
    <property type="project" value="TreeGrafter"/>
</dbReference>
<dbReference type="Pfam" id="PF00664">
    <property type="entry name" value="ABC_membrane"/>
    <property type="match status" value="1"/>
</dbReference>
<name>A0A084E952_SPHYA</name>
<evidence type="ECO:0000259" key="9">
    <source>
        <dbReference type="PROSITE" id="PS50929"/>
    </source>
</evidence>
<keyword evidence="6 7" id="KW-0472">Membrane</keyword>
<dbReference type="EMBL" id="JGVR01000051">
    <property type="protein sequence ID" value="KEZ14494.1"/>
    <property type="molecule type" value="Genomic_DNA"/>
</dbReference>
<dbReference type="STRING" id="13690.AX777_14340"/>
<keyword evidence="3" id="KW-0547">Nucleotide-binding</keyword>
<evidence type="ECO:0000259" key="8">
    <source>
        <dbReference type="PROSITE" id="PS50893"/>
    </source>
</evidence>
<dbReference type="GO" id="GO:0016887">
    <property type="term" value="F:ATP hydrolysis activity"/>
    <property type="evidence" value="ECO:0007669"/>
    <property type="project" value="InterPro"/>
</dbReference>
<dbReference type="GO" id="GO:0005524">
    <property type="term" value="F:ATP binding"/>
    <property type="evidence" value="ECO:0007669"/>
    <property type="project" value="UniProtKB-KW"/>
</dbReference>
<proteinExistence type="predicted"/>
<dbReference type="GO" id="GO:0140359">
    <property type="term" value="F:ABC-type transporter activity"/>
    <property type="evidence" value="ECO:0007669"/>
    <property type="project" value="InterPro"/>
</dbReference>
<reference evidence="10 11" key="1">
    <citation type="submission" date="2014-03" db="EMBL/GenBank/DDBJ databases">
        <title>Genome sequence of Sphingobium yanoikuyae B1.</title>
        <authorList>
            <person name="Gan H.M."/>
            <person name="Gan H.Y."/>
            <person name="Savka M.A."/>
        </authorList>
    </citation>
    <scope>NUCLEOTIDE SEQUENCE [LARGE SCALE GENOMIC DNA]</scope>
    <source>
        <strain evidence="10 11">B1</strain>
    </source>
</reference>
<dbReference type="Pfam" id="PF00005">
    <property type="entry name" value="ABC_tran"/>
    <property type="match status" value="1"/>
</dbReference>
<keyword evidence="4" id="KW-0067">ATP-binding</keyword>
<dbReference type="PANTHER" id="PTHR24221:SF261">
    <property type="entry name" value="GLUTATHIONE_L-CYSTEINE TRANSPORT SYSTEM ATP-BINDING_PERMEASE PROTEIN CYDD"/>
    <property type="match status" value="1"/>
</dbReference>
<evidence type="ECO:0000313" key="11">
    <source>
        <dbReference type="Proteomes" id="UP000028534"/>
    </source>
</evidence>
<feature type="domain" description="ABC transporter" evidence="8">
    <location>
        <begin position="306"/>
        <end position="502"/>
    </location>
</feature>
<dbReference type="Proteomes" id="UP000028534">
    <property type="component" value="Unassembled WGS sequence"/>
</dbReference>
<evidence type="ECO:0000256" key="2">
    <source>
        <dbReference type="ARBA" id="ARBA00022692"/>
    </source>
</evidence>
<dbReference type="GO" id="GO:0005886">
    <property type="term" value="C:plasma membrane"/>
    <property type="evidence" value="ECO:0007669"/>
    <property type="project" value="UniProtKB-SubCell"/>
</dbReference>
<accession>A0A084E952</accession>
<dbReference type="InterPro" id="IPR003439">
    <property type="entry name" value="ABC_transporter-like_ATP-bd"/>
</dbReference>
<dbReference type="PANTHER" id="PTHR24221">
    <property type="entry name" value="ATP-BINDING CASSETTE SUB-FAMILY B"/>
    <property type="match status" value="1"/>
</dbReference>
<dbReference type="Gene3D" id="1.20.1560.10">
    <property type="entry name" value="ABC transporter type 1, transmembrane domain"/>
    <property type="match status" value="1"/>
</dbReference>
<evidence type="ECO:0000256" key="7">
    <source>
        <dbReference type="SAM" id="Phobius"/>
    </source>
</evidence>
<dbReference type="Gene3D" id="3.40.50.300">
    <property type="entry name" value="P-loop containing nucleotide triphosphate hydrolases"/>
    <property type="match status" value="1"/>
</dbReference>
<protein>
    <submittedName>
        <fullName evidence="10">ATPase and permease component of ABC-type transporter</fullName>
    </submittedName>
</protein>
<keyword evidence="5 7" id="KW-1133">Transmembrane helix</keyword>
<dbReference type="InterPro" id="IPR039421">
    <property type="entry name" value="Type_1_exporter"/>
</dbReference>
<feature type="domain" description="ABC transmembrane type-1" evidence="9">
    <location>
        <begin position="114"/>
        <end position="282"/>
    </location>
</feature>
<dbReference type="InterPro" id="IPR017871">
    <property type="entry name" value="ABC_transporter-like_CS"/>
</dbReference>
<gene>
    <name evidence="10" type="ORF">CP98_04836</name>
</gene>
<dbReference type="RefSeq" id="WP_037522609.1">
    <property type="nucleotide sequence ID" value="NZ_JGVR01000051.1"/>
</dbReference>
<evidence type="ECO:0000313" key="10">
    <source>
        <dbReference type="EMBL" id="KEZ14494.1"/>
    </source>
</evidence>